<dbReference type="RefSeq" id="WP_318796855.1">
    <property type="nucleotide sequence ID" value="NZ_JARUJP010000003.1"/>
</dbReference>
<name>A0ABU4JQ71_9CLOT</name>
<dbReference type="Proteomes" id="UP001281656">
    <property type="component" value="Unassembled WGS sequence"/>
</dbReference>
<keyword evidence="2" id="KW-1185">Reference proteome</keyword>
<accession>A0ABU4JQ71</accession>
<dbReference type="PANTHER" id="PTHR40053">
    <property type="entry name" value="SPORULATION-CONTROL PROTEIN SPO0M"/>
    <property type="match status" value="1"/>
</dbReference>
<dbReference type="EMBL" id="JARUJP010000003">
    <property type="protein sequence ID" value="MDW8800308.1"/>
    <property type="molecule type" value="Genomic_DNA"/>
</dbReference>
<gene>
    <name evidence="1" type="ORF">P8V03_03975</name>
</gene>
<dbReference type="InterPro" id="IPR009776">
    <property type="entry name" value="Spore_0_M"/>
</dbReference>
<organism evidence="1 2">
    <name type="scientific">Clostridium tanneri</name>
    <dbReference type="NCBI Taxonomy" id="3037988"/>
    <lineage>
        <taxon>Bacteria</taxon>
        <taxon>Bacillati</taxon>
        <taxon>Bacillota</taxon>
        <taxon>Clostridia</taxon>
        <taxon>Eubacteriales</taxon>
        <taxon>Clostridiaceae</taxon>
        <taxon>Clostridium</taxon>
    </lineage>
</organism>
<comment type="caution">
    <text evidence="1">The sequence shown here is derived from an EMBL/GenBank/DDBJ whole genome shotgun (WGS) entry which is preliminary data.</text>
</comment>
<proteinExistence type="predicted"/>
<sequence length="258" mass="29079">MGLFKKILLTVGVGGAEVNTEILQSTVRIGEDIEGVVNILGGSAEQNIDRVEVELKTEYIKEVDDVKQKHRATLVKLVVGRDIAISPNERKQIPFTFRVPEHTPISMNRKTVWVETELEIPLAIDPEDRDYIEIRPSNTMEVVLDAVLNVLGFRLREVECKAGYIGRSEGGFLQEFEFVPQSAFRGVLDELEITFLPSSEGVNLFMQIDRRARGFKSFMQEAAGLDEKHIILTISDYDASQGSRYVAEILENTINNYC</sequence>
<protein>
    <submittedName>
        <fullName evidence="1">Sporulation protein</fullName>
    </submittedName>
</protein>
<dbReference type="Pfam" id="PF07070">
    <property type="entry name" value="Spo0M"/>
    <property type="match status" value="1"/>
</dbReference>
<reference evidence="1 2" key="1">
    <citation type="submission" date="2023-04" db="EMBL/GenBank/DDBJ databases">
        <title>Clostridium tannerae sp. nov., isolated from the fecal material of an alpaca.</title>
        <authorList>
            <person name="Miller S."/>
            <person name="Hendry M."/>
            <person name="King J."/>
            <person name="Sankaranarayanan K."/>
            <person name="Lawson P.A."/>
        </authorList>
    </citation>
    <scope>NUCLEOTIDE SEQUENCE [LARGE SCALE GENOMIC DNA]</scope>
    <source>
        <strain evidence="1 2">A1-XYC3</strain>
    </source>
</reference>
<dbReference type="PANTHER" id="PTHR40053:SF1">
    <property type="entry name" value="SPORULATION-CONTROL PROTEIN SPO0M"/>
    <property type="match status" value="1"/>
</dbReference>
<evidence type="ECO:0000313" key="1">
    <source>
        <dbReference type="EMBL" id="MDW8800308.1"/>
    </source>
</evidence>
<evidence type="ECO:0000313" key="2">
    <source>
        <dbReference type="Proteomes" id="UP001281656"/>
    </source>
</evidence>